<keyword evidence="5" id="KW-0411">Iron-sulfur</keyword>
<accession>A0A9D2HQF2</accession>
<evidence type="ECO:0000259" key="6">
    <source>
        <dbReference type="PROSITE" id="PS51918"/>
    </source>
</evidence>
<keyword evidence="2" id="KW-0949">S-adenosyl-L-methionine</keyword>
<keyword evidence="4" id="KW-0408">Iron</keyword>
<dbReference type="Proteomes" id="UP000823821">
    <property type="component" value="Unassembled WGS sequence"/>
</dbReference>
<evidence type="ECO:0000256" key="5">
    <source>
        <dbReference type="ARBA" id="ARBA00023014"/>
    </source>
</evidence>
<evidence type="ECO:0000313" key="8">
    <source>
        <dbReference type="Proteomes" id="UP000823821"/>
    </source>
</evidence>
<evidence type="ECO:0000256" key="3">
    <source>
        <dbReference type="ARBA" id="ARBA00022723"/>
    </source>
</evidence>
<keyword evidence="3" id="KW-0479">Metal-binding</keyword>
<evidence type="ECO:0000313" key="7">
    <source>
        <dbReference type="EMBL" id="HJA80014.1"/>
    </source>
</evidence>
<dbReference type="SFLD" id="SFLDS00029">
    <property type="entry name" value="Radical_SAM"/>
    <property type="match status" value="1"/>
</dbReference>
<dbReference type="GO" id="GO:0046872">
    <property type="term" value="F:metal ion binding"/>
    <property type="evidence" value="ECO:0007669"/>
    <property type="project" value="UniProtKB-KW"/>
</dbReference>
<dbReference type="InterPro" id="IPR013785">
    <property type="entry name" value="Aldolase_TIM"/>
</dbReference>
<dbReference type="GO" id="GO:0003824">
    <property type="term" value="F:catalytic activity"/>
    <property type="evidence" value="ECO:0007669"/>
    <property type="project" value="InterPro"/>
</dbReference>
<dbReference type="CDD" id="cd01335">
    <property type="entry name" value="Radical_SAM"/>
    <property type="match status" value="1"/>
</dbReference>
<comment type="cofactor">
    <cofactor evidence="1">
        <name>[4Fe-4S] cluster</name>
        <dbReference type="ChEBI" id="CHEBI:49883"/>
    </cofactor>
</comment>
<dbReference type="InterPro" id="IPR058240">
    <property type="entry name" value="rSAM_sf"/>
</dbReference>
<feature type="domain" description="Radical SAM core" evidence="6">
    <location>
        <begin position="53"/>
        <end position="267"/>
    </location>
</feature>
<name>A0A9D2HQF2_9BACT</name>
<dbReference type="Pfam" id="PF04055">
    <property type="entry name" value="Radical_SAM"/>
    <property type="match status" value="1"/>
</dbReference>
<comment type="caution">
    <text evidence="7">The sequence shown here is derived from an EMBL/GenBank/DDBJ whole genome shotgun (WGS) entry which is preliminary data.</text>
</comment>
<evidence type="ECO:0000256" key="2">
    <source>
        <dbReference type="ARBA" id="ARBA00022691"/>
    </source>
</evidence>
<gene>
    <name evidence="7" type="ORF">H9784_10710</name>
</gene>
<evidence type="ECO:0000256" key="4">
    <source>
        <dbReference type="ARBA" id="ARBA00023004"/>
    </source>
</evidence>
<sequence>MNDTMWIHTLEKQALAGESLNREAILRLLALDPASEAALCLGRAAGRLARVATGNRGRVWSAIGLDCRPCPKNCTFCAFGARWGLMREERELAPAEVIDTARRLVHDGADWVTLRTTEFYGFERLCRLARQVRDAVPGAYHMVVNTGQMGDAEVRAMQAAGIDVVYHSLRLGEGACTCFTPEERLETLRAVARSPLRLAHLVEPVGPEHSNEEIAHVLMTALENGAVLSGVMARVAVPGTPDGRREVLSERRLAQLTAITRLCGGLRVPDICVHPASRLAVEWGANVVVVEGGAVPRHEAFCGEAWRGFDMAQARALLREAGYAVNTAEAAPGRDGNCAP</sequence>
<dbReference type="InterPro" id="IPR007197">
    <property type="entry name" value="rSAM"/>
</dbReference>
<dbReference type="Gene3D" id="3.20.20.70">
    <property type="entry name" value="Aldolase class I"/>
    <property type="match status" value="1"/>
</dbReference>
<dbReference type="SUPFAM" id="SSF102114">
    <property type="entry name" value="Radical SAM enzymes"/>
    <property type="match status" value="1"/>
</dbReference>
<dbReference type="PROSITE" id="PS51918">
    <property type="entry name" value="RADICAL_SAM"/>
    <property type="match status" value="1"/>
</dbReference>
<dbReference type="EMBL" id="DWZD01000053">
    <property type="protein sequence ID" value="HJA80014.1"/>
    <property type="molecule type" value="Genomic_DNA"/>
</dbReference>
<protein>
    <recommendedName>
        <fullName evidence="6">Radical SAM core domain-containing protein</fullName>
    </recommendedName>
</protein>
<reference evidence="7" key="2">
    <citation type="submission" date="2021-04" db="EMBL/GenBank/DDBJ databases">
        <authorList>
            <person name="Gilroy R."/>
        </authorList>
    </citation>
    <scope>NUCLEOTIDE SEQUENCE</scope>
    <source>
        <strain evidence="7">5032</strain>
    </source>
</reference>
<organism evidence="7 8">
    <name type="scientific">Candidatus Desulfovibrio intestinavium</name>
    <dbReference type="NCBI Taxonomy" id="2838534"/>
    <lineage>
        <taxon>Bacteria</taxon>
        <taxon>Pseudomonadati</taxon>
        <taxon>Thermodesulfobacteriota</taxon>
        <taxon>Desulfovibrionia</taxon>
        <taxon>Desulfovibrionales</taxon>
        <taxon>Desulfovibrionaceae</taxon>
        <taxon>Desulfovibrio</taxon>
    </lineage>
</organism>
<proteinExistence type="predicted"/>
<reference evidence="7" key="1">
    <citation type="journal article" date="2021" name="PeerJ">
        <title>Extensive microbial diversity within the chicken gut microbiome revealed by metagenomics and culture.</title>
        <authorList>
            <person name="Gilroy R."/>
            <person name="Ravi A."/>
            <person name="Getino M."/>
            <person name="Pursley I."/>
            <person name="Horton D.L."/>
            <person name="Alikhan N.F."/>
            <person name="Baker D."/>
            <person name="Gharbi K."/>
            <person name="Hall N."/>
            <person name="Watson M."/>
            <person name="Adriaenssens E.M."/>
            <person name="Foster-Nyarko E."/>
            <person name="Jarju S."/>
            <person name="Secka A."/>
            <person name="Antonio M."/>
            <person name="Oren A."/>
            <person name="Chaudhuri R.R."/>
            <person name="La Ragione R."/>
            <person name="Hildebrand F."/>
            <person name="Pallen M.J."/>
        </authorList>
    </citation>
    <scope>NUCLEOTIDE SEQUENCE</scope>
    <source>
        <strain evidence="7">5032</strain>
    </source>
</reference>
<dbReference type="GO" id="GO:0051536">
    <property type="term" value="F:iron-sulfur cluster binding"/>
    <property type="evidence" value="ECO:0007669"/>
    <property type="project" value="UniProtKB-KW"/>
</dbReference>
<evidence type="ECO:0000256" key="1">
    <source>
        <dbReference type="ARBA" id="ARBA00001966"/>
    </source>
</evidence>
<dbReference type="AlphaFoldDB" id="A0A9D2HQF2"/>